<dbReference type="EMBL" id="GGEC01056688">
    <property type="protein sequence ID" value="MBX37172.1"/>
    <property type="molecule type" value="Transcribed_RNA"/>
</dbReference>
<proteinExistence type="predicted"/>
<reference evidence="1" key="1">
    <citation type="submission" date="2018-02" db="EMBL/GenBank/DDBJ databases">
        <title>Rhizophora mucronata_Transcriptome.</title>
        <authorList>
            <person name="Meera S.P."/>
            <person name="Sreeshan A."/>
            <person name="Augustine A."/>
        </authorList>
    </citation>
    <scope>NUCLEOTIDE SEQUENCE</scope>
    <source>
        <tissue evidence="1">Leaf</tissue>
    </source>
</reference>
<evidence type="ECO:0000313" key="1">
    <source>
        <dbReference type="EMBL" id="MBX37172.1"/>
    </source>
</evidence>
<sequence>MAFKGQCMWERVVFSKDKHSMDMGPHLCPA</sequence>
<name>A0A2P2N3W8_RHIMU</name>
<dbReference type="AlphaFoldDB" id="A0A2P2N3W8"/>
<accession>A0A2P2N3W8</accession>
<protein>
    <submittedName>
        <fullName evidence="1">Uncharacterized protein</fullName>
    </submittedName>
</protein>
<organism evidence="1">
    <name type="scientific">Rhizophora mucronata</name>
    <name type="common">Asiatic mangrove</name>
    <dbReference type="NCBI Taxonomy" id="61149"/>
    <lineage>
        <taxon>Eukaryota</taxon>
        <taxon>Viridiplantae</taxon>
        <taxon>Streptophyta</taxon>
        <taxon>Embryophyta</taxon>
        <taxon>Tracheophyta</taxon>
        <taxon>Spermatophyta</taxon>
        <taxon>Magnoliopsida</taxon>
        <taxon>eudicotyledons</taxon>
        <taxon>Gunneridae</taxon>
        <taxon>Pentapetalae</taxon>
        <taxon>rosids</taxon>
        <taxon>fabids</taxon>
        <taxon>Malpighiales</taxon>
        <taxon>Rhizophoraceae</taxon>
        <taxon>Rhizophora</taxon>
    </lineage>
</organism>